<dbReference type="Pfam" id="PF00730">
    <property type="entry name" value="HhH-GPD"/>
    <property type="match status" value="1"/>
</dbReference>
<dbReference type="OrthoDB" id="9785929at2"/>
<dbReference type="CDD" id="cd00056">
    <property type="entry name" value="ENDO3c"/>
    <property type="match status" value="1"/>
</dbReference>
<dbReference type="GO" id="GO:0006285">
    <property type="term" value="P:base-excision repair, AP site formation"/>
    <property type="evidence" value="ECO:0007669"/>
    <property type="project" value="TreeGrafter"/>
</dbReference>
<dbReference type="GO" id="GO:0032131">
    <property type="term" value="F:alkylated DNA binding"/>
    <property type="evidence" value="ECO:0007669"/>
    <property type="project" value="TreeGrafter"/>
</dbReference>
<dbReference type="RefSeq" id="WP_132372386.1">
    <property type="nucleotide sequence ID" value="NZ_SMAN01000017.1"/>
</dbReference>
<dbReference type="Gene3D" id="1.10.340.30">
    <property type="entry name" value="Hypothetical protein, domain 2"/>
    <property type="match status" value="1"/>
</dbReference>
<sequence>MWKAYAAVNGAYDFDYALSRYCFDPLVKADQKERWIDLPVRIGDEQHIVRIQALGNTRNPAFLIQSDSLEQKQELIQYTYRLFQWDKDLTKIYDHFQQTSLSPLFARNPGTPVVREGHLYDSLIKTIIHQQLNMKFAYTLSSRFVQAFGEKRDGVWFYPDPKRVAELKYDDLRKLQFSQRKAEYVIDTSRLIAENAIDLENLAARSDEQVIQELTNIRGIGVWTAENWLLFGVGRDDLLPAADIGIQNALKQLLNQDQKPPKEKIYEMGKQWSPYRSYASLVLWRSIEKN</sequence>
<evidence type="ECO:0000313" key="7">
    <source>
        <dbReference type="EMBL" id="TCT19635.1"/>
    </source>
</evidence>
<dbReference type="GO" id="GO:0008725">
    <property type="term" value="F:DNA-3-methyladenine glycosylase activity"/>
    <property type="evidence" value="ECO:0007669"/>
    <property type="project" value="TreeGrafter"/>
</dbReference>
<dbReference type="InterPro" id="IPR003265">
    <property type="entry name" value="HhH-GPD_domain"/>
</dbReference>
<dbReference type="SMART" id="SM00478">
    <property type="entry name" value="ENDO3c"/>
    <property type="match status" value="1"/>
</dbReference>
<dbReference type="Gene3D" id="1.10.1670.40">
    <property type="match status" value="1"/>
</dbReference>
<keyword evidence="8" id="KW-1185">Reference proteome</keyword>
<dbReference type="InterPro" id="IPR011257">
    <property type="entry name" value="DNA_glycosylase"/>
</dbReference>
<keyword evidence="5" id="KW-0234">DNA repair</keyword>
<dbReference type="PANTHER" id="PTHR43003">
    <property type="entry name" value="DNA-3-METHYLADENINE GLYCOSYLASE"/>
    <property type="match status" value="1"/>
</dbReference>
<dbReference type="AlphaFoldDB" id="A0A4R3MU65"/>
<dbReference type="GO" id="GO:0043916">
    <property type="term" value="F:DNA-7-methylguanine glycosylase activity"/>
    <property type="evidence" value="ECO:0007669"/>
    <property type="project" value="TreeGrafter"/>
</dbReference>
<dbReference type="InterPro" id="IPR051912">
    <property type="entry name" value="Alkylbase_DNA_Glycosylase/TA"/>
</dbReference>
<dbReference type="EMBL" id="SMAN01000017">
    <property type="protein sequence ID" value="TCT19635.1"/>
    <property type="molecule type" value="Genomic_DNA"/>
</dbReference>
<evidence type="ECO:0000256" key="1">
    <source>
        <dbReference type="ARBA" id="ARBA00000086"/>
    </source>
</evidence>
<dbReference type="EC" id="3.2.2.21" evidence="3"/>
<feature type="domain" description="HhH-GPD" evidence="6">
    <location>
        <begin position="128"/>
        <end position="287"/>
    </location>
</feature>
<comment type="catalytic activity">
    <reaction evidence="1">
        <text>Hydrolysis of alkylated DNA, releasing 3-methyladenine, 3-methylguanine, 7-methylguanine and 7-methyladenine.</text>
        <dbReference type="EC" id="3.2.2.21"/>
    </reaction>
</comment>
<proteinExistence type="inferred from homology"/>
<reference evidence="7 8" key="1">
    <citation type="submission" date="2019-03" db="EMBL/GenBank/DDBJ databases">
        <title>Genomic Encyclopedia of Type Strains, Phase IV (KMG-IV): sequencing the most valuable type-strain genomes for metagenomic binning, comparative biology and taxonomic classification.</title>
        <authorList>
            <person name="Goeker M."/>
        </authorList>
    </citation>
    <scope>NUCLEOTIDE SEQUENCE [LARGE SCALE GENOMIC DNA]</scope>
    <source>
        <strain evidence="7 8">DSM 25894</strain>
    </source>
</reference>
<accession>A0A4R3MU65</accession>
<comment type="caution">
    <text evidence="7">The sequence shown here is derived from an EMBL/GenBank/DDBJ whole genome shotgun (WGS) entry which is preliminary data.</text>
</comment>
<organism evidence="7 8">
    <name type="scientific">Melghiribacillus thermohalophilus</name>
    <dbReference type="NCBI Taxonomy" id="1324956"/>
    <lineage>
        <taxon>Bacteria</taxon>
        <taxon>Bacillati</taxon>
        <taxon>Bacillota</taxon>
        <taxon>Bacilli</taxon>
        <taxon>Bacillales</taxon>
        <taxon>Bacillaceae</taxon>
        <taxon>Melghiribacillus</taxon>
    </lineage>
</organism>
<keyword evidence="4" id="KW-0227">DNA damage</keyword>
<dbReference type="PANTHER" id="PTHR43003:SF5">
    <property type="entry name" value="DNA-3-METHYLADENINE GLYCOSYLASE"/>
    <property type="match status" value="1"/>
</dbReference>
<dbReference type="GO" id="GO:0032993">
    <property type="term" value="C:protein-DNA complex"/>
    <property type="evidence" value="ECO:0007669"/>
    <property type="project" value="TreeGrafter"/>
</dbReference>
<name>A0A4R3MU65_9BACI</name>
<evidence type="ECO:0000256" key="3">
    <source>
        <dbReference type="ARBA" id="ARBA00012000"/>
    </source>
</evidence>
<dbReference type="SUPFAM" id="SSF48150">
    <property type="entry name" value="DNA-glycosylase"/>
    <property type="match status" value="1"/>
</dbReference>
<evidence type="ECO:0000259" key="6">
    <source>
        <dbReference type="SMART" id="SM00478"/>
    </source>
</evidence>
<dbReference type="Proteomes" id="UP000294650">
    <property type="component" value="Unassembled WGS sequence"/>
</dbReference>
<evidence type="ECO:0000256" key="4">
    <source>
        <dbReference type="ARBA" id="ARBA00022763"/>
    </source>
</evidence>
<gene>
    <name evidence="7" type="ORF">EDD68_11729</name>
</gene>
<comment type="similarity">
    <text evidence="2">Belongs to the alkylbase DNA glycosidase AlkA family.</text>
</comment>
<protein>
    <recommendedName>
        <fullName evidence="3">DNA-3-methyladenine glycosylase II</fullName>
        <ecNumber evidence="3">3.2.2.21</ecNumber>
    </recommendedName>
</protein>
<evidence type="ECO:0000256" key="2">
    <source>
        <dbReference type="ARBA" id="ARBA00010817"/>
    </source>
</evidence>
<evidence type="ECO:0000256" key="5">
    <source>
        <dbReference type="ARBA" id="ARBA00023204"/>
    </source>
</evidence>
<dbReference type="GO" id="GO:0005737">
    <property type="term" value="C:cytoplasm"/>
    <property type="evidence" value="ECO:0007669"/>
    <property type="project" value="TreeGrafter"/>
</dbReference>
<evidence type="ECO:0000313" key="8">
    <source>
        <dbReference type="Proteomes" id="UP000294650"/>
    </source>
</evidence>
<dbReference type="FunFam" id="1.10.340.30:FF:000004">
    <property type="entry name" value="DNA-3-methyladenine glycosylase II"/>
    <property type="match status" value="1"/>
</dbReference>
<dbReference type="GO" id="GO:0006307">
    <property type="term" value="P:DNA alkylation repair"/>
    <property type="evidence" value="ECO:0007669"/>
    <property type="project" value="TreeGrafter"/>
</dbReference>